<accession>A0A9N8S2H0</accession>
<dbReference type="Proteomes" id="UP000789704">
    <property type="component" value="Unassembled WGS sequence"/>
</dbReference>
<evidence type="ECO:0000313" key="2">
    <source>
        <dbReference type="Proteomes" id="UP000789704"/>
    </source>
</evidence>
<comment type="caution">
    <text evidence="1">The sequence shown here is derived from an EMBL/GenBank/DDBJ whole genome shotgun (WGS) entry which is preliminary data.</text>
</comment>
<dbReference type="AlphaFoldDB" id="A0A9N8S2H0"/>
<organism evidence="1 2">
    <name type="scientific">Paraburkholderia saeva</name>
    <dbReference type="NCBI Taxonomy" id="2777537"/>
    <lineage>
        <taxon>Bacteria</taxon>
        <taxon>Pseudomonadati</taxon>
        <taxon>Pseudomonadota</taxon>
        <taxon>Betaproteobacteria</taxon>
        <taxon>Burkholderiales</taxon>
        <taxon>Burkholderiaceae</taxon>
        <taxon>Paraburkholderia</taxon>
    </lineage>
</organism>
<protein>
    <submittedName>
        <fullName evidence="1">Uncharacterized protein</fullName>
    </submittedName>
</protein>
<keyword evidence="2" id="KW-1185">Reference proteome</keyword>
<reference evidence="1" key="1">
    <citation type="submission" date="2021-04" db="EMBL/GenBank/DDBJ databases">
        <authorList>
            <person name="Vanwijnsberghe S."/>
        </authorList>
    </citation>
    <scope>NUCLEOTIDE SEQUENCE</scope>
    <source>
        <strain evidence="1">LMG 31841</strain>
    </source>
</reference>
<name>A0A9N8S2H0_9BURK</name>
<dbReference type="EMBL" id="CAJQZC010000016">
    <property type="protein sequence ID" value="CAG4925874.1"/>
    <property type="molecule type" value="Genomic_DNA"/>
</dbReference>
<evidence type="ECO:0000313" key="1">
    <source>
        <dbReference type="EMBL" id="CAG4925874.1"/>
    </source>
</evidence>
<proteinExistence type="predicted"/>
<gene>
    <name evidence="1" type="ORF">LMG31841_05530</name>
</gene>
<sequence length="79" mass="8338">MRINDQHMGRAGASSSQAAWPSRMVDISAWSRAGAMPVCLPIGICRVTPGRQAQRDAPPHAVSLTADGVSREVGRNVAV</sequence>